<gene>
    <name evidence="4" type="ORF">ECPE_LOCUS7364</name>
</gene>
<dbReference type="InterPro" id="IPR016187">
    <property type="entry name" value="CTDL_fold"/>
</dbReference>
<feature type="domain" description="C-type lectin" evidence="3">
    <location>
        <begin position="62"/>
        <end position="181"/>
    </location>
</feature>
<evidence type="ECO:0000256" key="2">
    <source>
        <dbReference type="SAM" id="MobiDB-lite"/>
    </source>
</evidence>
<dbReference type="WBParaSite" id="ECPE_0000738001-mRNA-1">
    <property type="protein sequence ID" value="ECPE_0000738001-mRNA-1"/>
    <property type="gene ID" value="ECPE_0000738001"/>
</dbReference>
<dbReference type="CDD" id="cd00037">
    <property type="entry name" value="CLECT"/>
    <property type="match status" value="2"/>
</dbReference>
<dbReference type="PROSITE" id="PS50041">
    <property type="entry name" value="C_TYPE_LECTIN_2"/>
    <property type="match status" value="2"/>
</dbReference>
<evidence type="ECO:0000313" key="5">
    <source>
        <dbReference type="Proteomes" id="UP000272942"/>
    </source>
</evidence>
<sequence length="467" mass="52230">MPYTASRAHGSVSSLTVLVQVFDRPMRRQWDPKYGVLGREVLDSYNLYQTAPAKCPTGWAQLGNKCFSPIQSTPVTWAQAESACLRQNASLVSIHSPVEHQFIGTHLQFGSAWLGLRVNQNPNHEYSYWSDHSPVDYISFAAKQPPVTRNDGAIERCATLTHDMHDWHLSRCDDRYPYACQLILAPSSNTAHDGPAVLYIPRVLCTDLMGSKYCVEFHAIPATFVHAEETCQSRNMSLATIPSEEHQKFLMDQLKQVPGFTKAFIGLFSPEDTLMWISGYPSVPVAFWTHTAPSGTEQCVYVRSDNQSLFTWESTPCTESLPFVCSSPVSVHEKPTVPFIQQSCPEPYIHIGSGCFLIKADPSSAVSWAEAAVACSKLEPKGHLATVQSLHEQVRLRQQRLFETLGRTVAFLEVHEKDDQSQPETPTPDHTEAFGGDYGCAGDHLPRLHHNFQNRRVRLSSRARSTI</sequence>
<reference evidence="6" key="1">
    <citation type="submission" date="2016-06" db="UniProtKB">
        <authorList>
            <consortium name="WormBaseParasite"/>
        </authorList>
    </citation>
    <scope>IDENTIFICATION</scope>
</reference>
<dbReference type="InterPro" id="IPR018378">
    <property type="entry name" value="C-type_lectin_CS"/>
</dbReference>
<dbReference type="InterPro" id="IPR050111">
    <property type="entry name" value="C-type_lectin/snaclec_domain"/>
</dbReference>
<protein>
    <submittedName>
        <fullName evidence="6">C-type lectin domain-containing protein</fullName>
    </submittedName>
</protein>
<evidence type="ECO:0000256" key="1">
    <source>
        <dbReference type="ARBA" id="ARBA00023157"/>
    </source>
</evidence>
<keyword evidence="5" id="KW-1185">Reference proteome</keyword>
<name>A0A183AK79_9TREM</name>
<dbReference type="InterPro" id="IPR001304">
    <property type="entry name" value="C-type_lectin-like"/>
</dbReference>
<dbReference type="SMART" id="SM00034">
    <property type="entry name" value="CLECT"/>
    <property type="match status" value="2"/>
</dbReference>
<feature type="region of interest" description="Disordered" evidence="2">
    <location>
        <begin position="416"/>
        <end position="436"/>
    </location>
</feature>
<reference evidence="4 5" key="2">
    <citation type="submission" date="2018-11" db="EMBL/GenBank/DDBJ databases">
        <authorList>
            <consortium name="Pathogen Informatics"/>
        </authorList>
    </citation>
    <scope>NUCLEOTIDE SEQUENCE [LARGE SCALE GENOMIC DNA]</scope>
    <source>
        <strain evidence="4 5">Egypt</strain>
    </source>
</reference>
<dbReference type="Proteomes" id="UP000272942">
    <property type="component" value="Unassembled WGS sequence"/>
</dbReference>
<dbReference type="Pfam" id="PF00059">
    <property type="entry name" value="Lectin_C"/>
    <property type="match status" value="2"/>
</dbReference>
<organism evidence="6">
    <name type="scientific">Echinostoma caproni</name>
    <dbReference type="NCBI Taxonomy" id="27848"/>
    <lineage>
        <taxon>Eukaryota</taxon>
        <taxon>Metazoa</taxon>
        <taxon>Spiralia</taxon>
        <taxon>Lophotrochozoa</taxon>
        <taxon>Platyhelminthes</taxon>
        <taxon>Trematoda</taxon>
        <taxon>Digenea</taxon>
        <taxon>Plagiorchiida</taxon>
        <taxon>Echinostomata</taxon>
        <taxon>Echinostomatoidea</taxon>
        <taxon>Echinostomatidae</taxon>
        <taxon>Echinostoma</taxon>
    </lineage>
</organism>
<dbReference type="PROSITE" id="PS00615">
    <property type="entry name" value="C_TYPE_LECTIN_1"/>
    <property type="match status" value="1"/>
</dbReference>
<dbReference type="Gene3D" id="3.10.100.10">
    <property type="entry name" value="Mannose-Binding Protein A, subunit A"/>
    <property type="match status" value="3"/>
</dbReference>
<dbReference type="PANTHER" id="PTHR22803">
    <property type="entry name" value="MANNOSE, PHOSPHOLIPASE, LECTIN RECEPTOR RELATED"/>
    <property type="match status" value="1"/>
</dbReference>
<evidence type="ECO:0000313" key="6">
    <source>
        <dbReference type="WBParaSite" id="ECPE_0000738001-mRNA-1"/>
    </source>
</evidence>
<dbReference type="InterPro" id="IPR016186">
    <property type="entry name" value="C-type_lectin-like/link_sf"/>
</dbReference>
<dbReference type="EMBL" id="UZAN01044505">
    <property type="protein sequence ID" value="VDP80905.1"/>
    <property type="molecule type" value="Genomic_DNA"/>
</dbReference>
<evidence type="ECO:0000313" key="4">
    <source>
        <dbReference type="EMBL" id="VDP80905.1"/>
    </source>
</evidence>
<evidence type="ECO:0000259" key="3">
    <source>
        <dbReference type="PROSITE" id="PS50041"/>
    </source>
</evidence>
<dbReference type="SUPFAM" id="SSF56436">
    <property type="entry name" value="C-type lectin-like"/>
    <property type="match status" value="3"/>
</dbReference>
<keyword evidence="1" id="KW-1015">Disulfide bond</keyword>
<feature type="domain" description="C-type lectin" evidence="3">
    <location>
        <begin position="210"/>
        <end position="326"/>
    </location>
</feature>
<dbReference type="OrthoDB" id="6226225at2759"/>
<proteinExistence type="predicted"/>
<dbReference type="AlphaFoldDB" id="A0A183AK79"/>
<accession>A0A183AK79</accession>